<reference evidence="7" key="1">
    <citation type="journal article" date="2023" name="Mol. Phylogenet. Evol.">
        <title>Genome-scale phylogeny and comparative genomics of the fungal order Sordariales.</title>
        <authorList>
            <person name="Hensen N."/>
            <person name="Bonometti L."/>
            <person name="Westerberg I."/>
            <person name="Brannstrom I.O."/>
            <person name="Guillou S."/>
            <person name="Cros-Aarteil S."/>
            <person name="Calhoun S."/>
            <person name="Haridas S."/>
            <person name="Kuo A."/>
            <person name="Mondo S."/>
            <person name="Pangilinan J."/>
            <person name="Riley R."/>
            <person name="LaButti K."/>
            <person name="Andreopoulos B."/>
            <person name="Lipzen A."/>
            <person name="Chen C."/>
            <person name="Yan M."/>
            <person name="Daum C."/>
            <person name="Ng V."/>
            <person name="Clum A."/>
            <person name="Steindorff A."/>
            <person name="Ohm R.A."/>
            <person name="Martin F."/>
            <person name="Silar P."/>
            <person name="Natvig D.O."/>
            <person name="Lalanne C."/>
            <person name="Gautier V."/>
            <person name="Ament-Velasquez S.L."/>
            <person name="Kruys A."/>
            <person name="Hutchinson M.I."/>
            <person name="Powell A.J."/>
            <person name="Barry K."/>
            <person name="Miller A.N."/>
            <person name="Grigoriev I.V."/>
            <person name="Debuchy R."/>
            <person name="Gladieux P."/>
            <person name="Hiltunen Thoren M."/>
            <person name="Johannesson H."/>
        </authorList>
    </citation>
    <scope>NUCLEOTIDE SEQUENCE</scope>
    <source>
        <strain evidence="7">CBS 892.96</strain>
    </source>
</reference>
<evidence type="ECO:0000256" key="2">
    <source>
        <dbReference type="ARBA" id="ARBA00022692"/>
    </source>
</evidence>
<evidence type="ECO:0000256" key="5">
    <source>
        <dbReference type="SAM" id="MobiDB-lite"/>
    </source>
</evidence>
<keyword evidence="2 6" id="KW-0812">Transmembrane</keyword>
<dbReference type="GO" id="GO:0022857">
    <property type="term" value="F:transmembrane transporter activity"/>
    <property type="evidence" value="ECO:0007669"/>
    <property type="project" value="InterPro"/>
</dbReference>
<comment type="caution">
    <text evidence="7">The sequence shown here is derived from an EMBL/GenBank/DDBJ whole genome shotgun (WGS) entry which is preliminary data.</text>
</comment>
<dbReference type="InterPro" id="IPR036259">
    <property type="entry name" value="MFS_trans_sf"/>
</dbReference>
<reference evidence="7" key="2">
    <citation type="submission" date="2023-05" db="EMBL/GenBank/DDBJ databases">
        <authorList>
            <consortium name="Lawrence Berkeley National Laboratory"/>
            <person name="Steindorff A."/>
            <person name="Hensen N."/>
            <person name="Bonometti L."/>
            <person name="Westerberg I."/>
            <person name="Brannstrom I.O."/>
            <person name="Guillou S."/>
            <person name="Cros-Aarteil S."/>
            <person name="Calhoun S."/>
            <person name="Haridas S."/>
            <person name="Kuo A."/>
            <person name="Mondo S."/>
            <person name="Pangilinan J."/>
            <person name="Riley R."/>
            <person name="Labutti K."/>
            <person name="Andreopoulos B."/>
            <person name="Lipzen A."/>
            <person name="Chen C."/>
            <person name="Yanf M."/>
            <person name="Daum C."/>
            <person name="Ng V."/>
            <person name="Clum A."/>
            <person name="Ohm R."/>
            <person name="Martin F."/>
            <person name="Silar P."/>
            <person name="Natvig D."/>
            <person name="Lalanne C."/>
            <person name="Gautier V."/>
            <person name="Ament-Velasquez S.L."/>
            <person name="Kruys A."/>
            <person name="Hutchinson M.I."/>
            <person name="Powell A.J."/>
            <person name="Barry K."/>
            <person name="Miller A.N."/>
            <person name="Grigoriev I.V."/>
            <person name="Debuchy R."/>
            <person name="Gladieux P."/>
            <person name="Thoren M.H."/>
            <person name="Johannesson H."/>
        </authorList>
    </citation>
    <scope>NUCLEOTIDE SEQUENCE</scope>
    <source>
        <strain evidence="7">CBS 892.96</strain>
    </source>
</reference>
<accession>A0AAN7A4R6</accession>
<feature type="transmembrane region" description="Helical" evidence="6">
    <location>
        <begin position="227"/>
        <end position="246"/>
    </location>
</feature>
<dbReference type="PANTHER" id="PTHR23514">
    <property type="entry name" value="BYPASS OF STOP CODON PROTEIN 6"/>
    <property type="match status" value="1"/>
</dbReference>
<dbReference type="InterPro" id="IPR011701">
    <property type="entry name" value="MFS"/>
</dbReference>
<feature type="transmembrane region" description="Helical" evidence="6">
    <location>
        <begin position="194"/>
        <end position="215"/>
    </location>
</feature>
<keyword evidence="4 6" id="KW-0472">Membrane</keyword>
<feature type="region of interest" description="Disordered" evidence="5">
    <location>
        <begin position="26"/>
        <end position="45"/>
    </location>
</feature>
<evidence type="ECO:0000256" key="4">
    <source>
        <dbReference type="ARBA" id="ARBA00023136"/>
    </source>
</evidence>
<name>A0AAN7A4R6_9PEZI</name>
<organism evidence="7 8">
    <name type="scientific">Triangularia setosa</name>
    <dbReference type="NCBI Taxonomy" id="2587417"/>
    <lineage>
        <taxon>Eukaryota</taxon>
        <taxon>Fungi</taxon>
        <taxon>Dikarya</taxon>
        <taxon>Ascomycota</taxon>
        <taxon>Pezizomycotina</taxon>
        <taxon>Sordariomycetes</taxon>
        <taxon>Sordariomycetidae</taxon>
        <taxon>Sordariales</taxon>
        <taxon>Podosporaceae</taxon>
        <taxon>Triangularia</taxon>
    </lineage>
</organism>
<keyword evidence="8" id="KW-1185">Reference proteome</keyword>
<feature type="transmembrane region" description="Helical" evidence="6">
    <location>
        <begin position="337"/>
        <end position="356"/>
    </location>
</feature>
<dbReference type="GO" id="GO:0016020">
    <property type="term" value="C:membrane"/>
    <property type="evidence" value="ECO:0007669"/>
    <property type="project" value="UniProtKB-SubCell"/>
</dbReference>
<dbReference type="InterPro" id="IPR051788">
    <property type="entry name" value="MFS_Transporter"/>
</dbReference>
<dbReference type="Gene3D" id="1.20.1250.20">
    <property type="entry name" value="MFS general substrate transporter like domains"/>
    <property type="match status" value="2"/>
</dbReference>
<dbReference type="Proteomes" id="UP001302321">
    <property type="component" value="Unassembled WGS sequence"/>
</dbReference>
<feature type="transmembrane region" description="Helical" evidence="6">
    <location>
        <begin position="394"/>
        <end position="419"/>
    </location>
</feature>
<dbReference type="AlphaFoldDB" id="A0AAN7A4R6"/>
<gene>
    <name evidence="7" type="ORF">QBC36DRAFT_336209</name>
</gene>
<dbReference type="Pfam" id="PF07690">
    <property type="entry name" value="MFS_1"/>
    <property type="match status" value="1"/>
</dbReference>
<evidence type="ECO:0000313" key="7">
    <source>
        <dbReference type="EMBL" id="KAK4173260.1"/>
    </source>
</evidence>
<evidence type="ECO:0000256" key="6">
    <source>
        <dbReference type="SAM" id="Phobius"/>
    </source>
</evidence>
<feature type="transmembrane region" description="Helical" evidence="6">
    <location>
        <begin position="440"/>
        <end position="460"/>
    </location>
</feature>
<dbReference type="FunFam" id="1.20.1250.20:FF:000286">
    <property type="entry name" value="MFS efflux transporter"/>
    <property type="match status" value="1"/>
</dbReference>
<evidence type="ECO:0000256" key="1">
    <source>
        <dbReference type="ARBA" id="ARBA00004141"/>
    </source>
</evidence>
<comment type="subcellular location">
    <subcellularLocation>
        <location evidence="1">Membrane</location>
        <topology evidence="1">Multi-pass membrane protein</topology>
    </subcellularLocation>
</comment>
<evidence type="ECO:0000313" key="8">
    <source>
        <dbReference type="Proteomes" id="UP001302321"/>
    </source>
</evidence>
<evidence type="ECO:0000256" key="3">
    <source>
        <dbReference type="ARBA" id="ARBA00022989"/>
    </source>
</evidence>
<dbReference type="SUPFAM" id="SSF103473">
    <property type="entry name" value="MFS general substrate transporter"/>
    <property type="match status" value="1"/>
</dbReference>
<feature type="transmembrane region" description="Helical" evidence="6">
    <location>
        <begin position="472"/>
        <end position="494"/>
    </location>
</feature>
<protein>
    <submittedName>
        <fullName evidence="7">Sugar permease</fullName>
    </submittedName>
</protein>
<dbReference type="PANTHER" id="PTHR23514:SF6">
    <property type="entry name" value="MAJOR FACILITATOR SUPERFAMILY (MFS) PROFILE DOMAIN-CONTAINING PROTEIN"/>
    <property type="match status" value="1"/>
</dbReference>
<sequence length="517" mass="55729">MMADNTATAMNHLSQQPASAVINLSQASPTNASPSPNGDPEKQSPVIITSSMTESTTAPTITPSVNKYRIAALCLASFTAGLTDASVGPLIEPMKQFHSLPDDQLISLLWIAQAVGFILGAALISPLRSVKPFLHRDNITLLSANVLVFLSYLPLVCSAPLPAILVSFLSLGFGNSFNLAIGNVYCGSLKERPTFYLGVMHACYGLGATVGPLIATRMIVQTELDYGRFYSVTLCLALVNAMLLFWSFREYPPPPLGAVEDGNGEGAMGAARTITREDKTKTPGAWIKSHLHFDSKLVTLASLFIFFYQGAEVSNAGWTTEYLYDRHPASREKQDTYGYAMTGFWAGVTLGRVLLTPLGEKFPGGNKVFVYLLVVLSAGFQLMIWLVPNLIGRGVAVALAGLCIGPGYPCAMRVVMELIDERESGNVSRDDGEKEDGKTGAMGVISAFGMTGGAAMPFIIGNLNGPVGRWVMHPIVLALCTLMLTVWFFLPCSIADKRAWGPRRIHRVVQEVMNFCG</sequence>
<dbReference type="EMBL" id="MU866357">
    <property type="protein sequence ID" value="KAK4173260.1"/>
    <property type="molecule type" value="Genomic_DNA"/>
</dbReference>
<feature type="compositionally biased region" description="Polar residues" evidence="5">
    <location>
        <begin position="26"/>
        <end position="36"/>
    </location>
</feature>
<feature type="transmembrane region" description="Helical" evidence="6">
    <location>
        <begin position="368"/>
        <end position="388"/>
    </location>
</feature>
<feature type="transmembrane region" description="Helical" evidence="6">
    <location>
        <begin position="108"/>
        <end position="127"/>
    </location>
</feature>
<feature type="transmembrane region" description="Helical" evidence="6">
    <location>
        <begin position="70"/>
        <end position="88"/>
    </location>
</feature>
<keyword evidence="3 6" id="KW-1133">Transmembrane helix</keyword>
<proteinExistence type="predicted"/>